<dbReference type="PANTHER" id="PTHR10680:SF28">
    <property type="entry name" value="SMP-30_GLUCONOLACTONASE_LRE-LIKE REGION DOMAIN-CONTAINING PROTEIN"/>
    <property type="match status" value="1"/>
</dbReference>
<keyword evidence="5" id="KW-1185">Reference proteome</keyword>
<evidence type="ECO:0000256" key="3">
    <source>
        <dbReference type="SAM" id="SignalP"/>
    </source>
</evidence>
<gene>
    <name evidence="4" type="ORF">KEG57_14325</name>
</gene>
<proteinExistence type="predicted"/>
<dbReference type="Proteomes" id="UP001151081">
    <property type="component" value="Unassembled WGS sequence"/>
</dbReference>
<dbReference type="PANTHER" id="PTHR10680">
    <property type="entry name" value="PEPTIDYL-GLYCINE ALPHA-AMIDATING MONOOXYGENASE"/>
    <property type="match status" value="1"/>
</dbReference>
<keyword evidence="1 3" id="KW-0732">Signal</keyword>
<evidence type="ECO:0000256" key="1">
    <source>
        <dbReference type="ARBA" id="ARBA00022729"/>
    </source>
</evidence>
<evidence type="ECO:0008006" key="6">
    <source>
        <dbReference type="Google" id="ProtNLM"/>
    </source>
</evidence>
<evidence type="ECO:0000313" key="5">
    <source>
        <dbReference type="Proteomes" id="UP001151081"/>
    </source>
</evidence>
<evidence type="ECO:0000313" key="4">
    <source>
        <dbReference type="EMBL" id="MDC3981687.1"/>
    </source>
</evidence>
<feature type="chain" id="PRO_5040800676" description="6-bladed beta-propeller" evidence="3">
    <location>
        <begin position="25"/>
        <end position="153"/>
    </location>
</feature>
<dbReference type="AlphaFoldDB" id="A0A9X3X079"/>
<protein>
    <recommendedName>
        <fullName evidence="6">6-bladed beta-propeller</fullName>
    </recommendedName>
</protein>
<reference evidence="4 5" key="1">
    <citation type="submission" date="2021-04" db="EMBL/GenBank/DDBJ databases">
        <title>Genome analysis of Polyangium sp.</title>
        <authorList>
            <person name="Li Y."/>
            <person name="Wang J."/>
        </authorList>
    </citation>
    <scope>NUCLEOTIDE SEQUENCE [LARGE SCALE GENOMIC DNA]</scope>
    <source>
        <strain evidence="4 5">SDU14</strain>
    </source>
</reference>
<dbReference type="SUPFAM" id="SSF101898">
    <property type="entry name" value="NHL repeat"/>
    <property type="match status" value="1"/>
</dbReference>
<name>A0A9X3X079_9BACT</name>
<evidence type="ECO:0000256" key="2">
    <source>
        <dbReference type="ARBA" id="ARBA00023180"/>
    </source>
</evidence>
<dbReference type="GO" id="GO:0005576">
    <property type="term" value="C:extracellular region"/>
    <property type="evidence" value="ECO:0007669"/>
    <property type="project" value="TreeGrafter"/>
</dbReference>
<keyword evidence="2" id="KW-0325">Glycoprotein</keyword>
<sequence>MRRTSETRRILACAVLAGSLVAGAGCADEPTPRSTSAPAAAYEVVPQWLKPPAGQTLGEAVGVGVDSHNHVFVFHRADRGWGNEEIIDKPTIWMVEGETGEVLASWGENVFLVPHGLGVDKNDHVWVTDVGLDQIFEFSHDGALLQTIGRGHE</sequence>
<dbReference type="RefSeq" id="WP_272420355.1">
    <property type="nucleotide sequence ID" value="NZ_JAGTJJ010000005.1"/>
</dbReference>
<dbReference type="Gene3D" id="2.120.10.30">
    <property type="entry name" value="TolB, C-terminal domain"/>
    <property type="match status" value="1"/>
</dbReference>
<dbReference type="EMBL" id="JAGTJJ010000005">
    <property type="protein sequence ID" value="MDC3981687.1"/>
    <property type="molecule type" value="Genomic_DNA"/>
</dbReference>
<feature type="signal peptide" evidence="3">
    <location>
        <begin position="1"/>
        <end position="24"/>
    </location>
</feature>
<organism evidence="4 5">
    <name type="scientific">Polyangium jinanense</name>
    <dbReference type="NCBI Taxonomy" id="2829994"/>
    <lineage>
        <taxon>Bacteria</taxon>
        <taxon>Pseudomonadati</taxon>
        <taxon>Myxococcota</taxon>
        <taxon>Polyangia</taxon>
        <taxon>Polyangiales</taxon>
        <taxon>Polyangiaceae</taxon>
        <taxon>Polyangium</taxon>
    </lineage>
</organism>
<dbReference type="InterPro" id="IPR011042">
    <property type="entry name" value="6-blade_b-propeller_TolB-like"/>
</dbReference>
<comment type="caution">
    <text evidence="4">The sequence shown here is derived from an EMBL/GenBank/DDBJ whole genome shotgun (WGS) entry which is preliminary data.</text>
</comment>
<accession>A0A9X3X079</accession>
<dbReference type="PROSITE" id="PS51257">
    <property type="entry name" value="PROKAR_LIPOPROTEIN"/>
    <property type="match status" value="1"/>
</dbReference>